<feature type="transmembrane region" description="Helical" evidence="6">
    <location>
        <begin position="7"/>
        <end position="25"/>
    </location>
</feature>
<proteinExistence type="predicted"/>
<evidence type="ECO:0000256" key="1">
    <source>
        <dbReference type="ARBA" id="ARBA00004651"/>
    </source>
</evidence>
<name>L8JCD3_9GAMM</name>
<evidence type="ECO:0000256" key="4">
    <source>
        <dbReference type="ARBA" id="ARBA00022989"/>
    </source>
</evidence>
<evidence type="ECO:0000256" key="5">
    <source>
        <dbReference type="ARBA" id="ARBA00023136"/>
    </source>
</evidence>
<evidence type="ECO:0000256" key="2">
    <source>
        <dbReference type="ARBA" id="ARBA00022475"/>
    </source>
</evidence>
<keyword evidence="3 6" id="KW-0812">Transmembrane</keyword>
<dbReference type="Proteomes" id="UP000011134">
    <property type="component" value="Unassembled WGS sequence"/>
</dbReference>
<protein>
    <submittedName>
        <fullName evidence="8">Permease of the drug/metabolite transporter (DMT) superfamily</fullName>
    </submittedName>
</protein>
<evidence type="ECO:0000313" key="8">
    <source>
        <dbReference type="EMBL" id="ELR65933.1"/>
    </source>
</evidence>
<dbReference type="AlphaFoldDB" id="L8JCD3"/>
<dbReference type="EMBL" id="AMZO01000015">
    <property type="protein sequence ID" value="ELR65933.1"/>
    <property type="molecule type" value="Genomic_DNA"/>
</dbReference>
<feature type="domain" description="EamA" evidence="7">
    <location>
        <begin position="7"/>
        <end position="137"/>
    </location>
</feature>
<comment type="caution">
    <text evidence="8">The sequence shown here is derived from an EMBL/GenBank/DDBJ whole genome shotgun (WGS) entry which is preliminary data.</text>
</comment>
<evidence type="ECO:0000256" key="3">
    <source>
        <dbReference type="ARBA" id="ARBA00022692"/>
    </source>
</evidence>
<feature type="transmembrane region" description="Helical" evidence="6">
    <location>
        <begin position="65"/>
        <end position="84"/>
    </location>
</feature>
<evidence type="ECO:0000259" key="7">
    <source>
        <dbReference type="Pfam" id="PF00892"/>
    </source>
</evidence>
<dbReference type="OrthoDB" id="8370318at2"/>
<organism evidence="8 9">
    <name type="scientific">Photobacterium marinum</name>
    <dbReference type="NCBI Taxonomy" id="1056511"/>
    <lineage>
        <taxon>Bacteria</taxon>
        <taxon>Pseudomonadati</taxon>
        <taxon>Pseudomonadota</taxon>
        <taxon>Gammaproteobacteria</taxon>
        <taxon>Vibrionales</taxon>
        <taxon>Vibrionaceae</taxon>
        <taxon>Photobacterium</taxon>
    </lineage>
</organism>
<dbReference type="Pfam" id="PF00892">
    <property type="entry name" value="EamA"/>
    <property type="match status" value="2"/>
</dbReference>
<accession>L8JCD3</accession>
<feature type="transmembrane region" description="Helical" evidence="6">
    <location>
        <begin position="178"/>
        <end position="197"/>
    </location>
</feature>
<feature type="transmembrane region" description="Helical" evidence="6">
    <location>
        <begin position="209"/>
        <end position="226"/>
    </location>
</feature>
<feature type="transmembrane region" description="Helical" evidence="6">
    <location>
        <begin position="266"/>
        <end position="288"/>
    </location>
</feature>
<keyword evidence="9" id="KW-1185">Reference proteome</keyword>
<dbReference type="GO" id="GO:0005886">
    <property type="term" value="C:plasma membrane"/>
    <property type="evidence" value="ECO:0007669"/>
    <property type="project" value="UniProtKB-SubCell"/>
</dbReference>
<dbReference type="PANTHER" id="PTHR42920">
    <property type="entry name" value="OS03G0707200 PROTEIN-RELATED"/>
    <property type="match status" value="1"/>
</dbReference>
<feature type="transmembrane region" description="Helical" evidence="6">
    <location>
        <begin position="96"/>
        <end position="114"/>
    </location>
</feature>
<dbReference type="InterPro" id="IPR037185">
    <property type="entry name" value="EmrE-like"/>
</dbReference>
<keyword evidence="2" id="KW-1003">Cell membrane</keyword>
<gene>
    <name evidence="8" type="ORF">C942_00559</name>
</gene>
<feature type="domain" description="EamA" evidence="7">
    <location>
        <begin position="151"/>
        <end position="280"/>
    </location>
</feature>
<dbReference type="PANTHER" id="PTHR42920:SF5">
    <property type="entry name" value="EAMA DOMAIN-CONTAINING PROTEIN"/>
    <property type="match status" value="1"/>
</dbReference>
<comment type="subcellular location">
    <subcellularLocation>
        <location evidence="1">Cell membrane</location>
        <topology evidence="1">Multi-pass membrane protein</topology>
    </subcellularLocation>
</comment>
<evidence type="ECO:0000256" key="6">
    <source>
        <dbReference type="SAM" id="Phobius"/>
    </source>
</evidence>
<dbReference type="InterPro" id="IPR000620">
    <property type="entry name" value="EamA_dom"/>
</dbReference>
<dbReference type="RefSeq" id="WP_007465237.1">
    <property type="nucleotide sequence ID" value="NZ_AMZO01000015.1"/>
</dbReference>
<evidence type="ECO:0000313" key="9">
    <source>
        <dbReference type="Proteomes" id="UP000011134"/>
    </source>
</evidence>
<feature type="transmembrane region" description="Helical" evidence="6">
    <location>
        <begin position="31"/>
        <end position="53"/>
    </location>
</feature>
<dbReference type="PATRIC" id="fig|1056511.3.peg.2048"/>
<keyword evidence="5 6" id="KW-0472">Membrane</keyword>
<reference evidence="8 9" key="1">
    <citation type="submission" date="2012-12" db="EMBL/GenBank/DDBJ databases">
        <title>Genome Assembly of Photobacterium sp. AK15.</title>
        <authorList>
            <person name="Khatri I."/>
            <person name="Vaidya B."/>
            <person name="Srinivas T.N.R."/>
            <person name="Subramanian S."/>
            <person name="Pinnaka A."/>
        </authorList>
    </citation>
    <scope>NUCLEOTIDE SEQUENCE [LARGE SCALE GENOMIC DNA]</scope>
    <source>
        <strain evidence="8 9">AK15</strain>
    </source>
</reference>
<keyword evidence="4 6" id="KW-1133">Transmembrane helix</keyword>
<feature type="transmembrane region" description="Helical" evidence="6">
    <location>
        <begin position="238"/>
        <end position="260"/>
    </location>
</feature>
<feature type="transmembrane region" description="Helical" evidence="6">
    <location>
        <begin position="150"/>
        <end position="166"/>
    </location>
</feature>
<feature type="transmembrane region" description="Helical" evidence="6">
    <location>
        <begin position="121"/>
        <end position="144"/>
    </location>
</feature>
<dbReference type="InterPro" id="IPR051258">
    <property type="entry name" value="Diverse_Substrate_Transporter"/>
</dbReference>
<sequence>MHQERRADFILVLTTMLAAAGWIFSKEAIQGLPPFGFIGLRFVLASICLLPFCYRYFRQVDRTDVLKAMGVGSLLGSALLLWIYAISVSDTLGEGAFIMSLSMLFVPLVAWPLFKQSPPRLFWLSLPMAVAGLMMLSLGGANGWQQSPSQIWFLGSAVMLALHFNFNSKYARRIPTLLLTCMQLSVIGVMGLVASMLTETWPETVGSTTWVWFSLSVLIATSLRYVMQTAGQKHSSPANAAIIMILEPVWTVVLSVIWYAEQMPMHKLSGCMMILMALLIYRGGPFLIRRLAKAYS</sequence>
<dbReference type="SUPFAM" id="SSF103481">
    <property type="entry name" value="Multidrug resistance efflux transporter EmrE"/>
    <property type="match status" value="2"/>
</dbReference>